<evidence type="ECO:0000256" key="1">
    <source>
        <dbReference type="SAM" id="MobiDB-lite"/>
    </source>
</evidence>
<proteinExistence type="predicted"/>
<feature type="transmembrane region" description="Helical" evidence="2">
    <location>
        <begin position="50"/>
        <end position="69"/>
    </location>
</feature>
<sequence>MVLANGVGGASGVKAYFALLILSLTVTGNCAELCSNIGNTGLKCSPRTNALIAIGAIAALLVIIALVLRALGSAAAFHAELILLIVSGIFWVAAAAVVSSHKTSILVLRTNTLSTDGSTGRGADFLSTAPFFASWISLMLVVALLGDAVAKANLVLPQRPPSQAAPSPLTKPVNVPSGNDPTAFVGDAGGSAV</sequence>
<keyword evidence="4" id="KW-1185">Reference proteome</keyword>
<gene>
    <name evidence="3" type="ORF">BU14_2329s0001</name>
</gene>
<keyword evidence="2" id="KW-0812">Transmembrane</keyword>
<feature type="transmembrane region" description="Helical" evidence="2">
    <location>
        <begin position="81"/>
        <end position="99"/>
    </location>
</feature>
<keyword evidence="2" id="KW-0472">Membrane</keyword>
<accession>A0A1X6NJD3</accession>
<dbReference type="AlphaFoldDB" id="A0A1X6NJD3"/>
<feature type="region of interest" description="Disordered" evidence="1">
    <location>
        <begin position="160"/>
        <end position="193"/>
    </location>
</feature>
<evidence type="ECO:0000313" key="4">
    <source>
        <dbReference type="Proteomes" id="UP000218209"/>
    </source>
</evidence>
<dbReference type="EMBL" id="KV920154">
    <property type="protein sequence ID" value="OSX68727.1"/>
    <property type="molecule type" value="Genomic_DNA"/>
</dbReference>
<keyword evidence="2" id="KW-1133">Transmembrane helix</keyword>
<organism evidence="3 4">
    <name type="scientific">Porphyra umbilicalis</name>
    <name type="common">Purple laver</name>
    <name type="synonym">Red alga</name>
    <dbReference type="NCBI Taxonomy" id="2786"/>
    <lineage>
        <taxon>Eukaryota</taxon>
        <taxon>Rhodophyta</taxon>
        <taxon>Bangiophyceae</taxon>
        <taxon>Bangiales</taxon>
        <taxon>Bangiaceae</taxon>
        <taxon>Porphyra</taxon>
    </lineage>
</organism>
<reference evidence="3 4" key="1">
    <citation type="submission" date="2017-03" db="EMBL/GenBank/DDBJ databases">
        <title>WGS assembly of Porphyra umbilicalis.</title>
        <authorList>
            <person name="Brawley S.H."/>
            <person name="Blouin N.A."/>
            <person name="Ficko-Blean E."/>
            <person name="Wheeler G.L."/>
            <person name="Lohr M."/>
            <person name="Goodson H.V."/>
            <person name="Jenkins J.W."/>
            <person name="Blaby-Haas C.E."/>
            <person name="Helliwell K.E."/>
            <person name="Chan C."/>
            <person name="Marriage T."/>
            <person name="Bhattacharya D."/>
            <person name="Klein A.S."/>
            <person name="Badis Y."/>
            <person name="Brodie J."/>
            <person name="Cao Y."/>
            <person name="Collen J."/>
            <person name="Dittami S.M."/>
            <person name="Gachon C.M."/>
            <person name="Green B.R."/>
            <person name="Karpowicz S."/>
            <person name="Kim J.W."/>
            <person name="Kudahl U."/>
            <person name="Lin S."/>
            <person name="Michel G."/>
            <person name="Mittag M."/>
            <person name="Olson B.J."/>
            <person name="Pangilinan J."/>
            <person name="Peng Y."/>
            <person name="Qiu H."/>
            <person name="Shu S."/>
            <person name="Singer J.T."/>
            <person name="Smith A.G."/>
            <person name="Sprecher B.N."/>
            <person name="Wagner V."/>
            <person name="Wang W."/>
            <person name="Wang Z.-Y."/>
            <person name="Yan J."/>
            <person name="Yarish C."/>
            <person name="Zoeuner-Riek S."/>
            <person name="Zhuang Y."/>
            <person name="Zou Y."/>
            <person name="Lindquist E.A."/>
            <person name="Grimwood J."/>
            <person name="Barry K."/>
            <person name="Rokhsar D.S."/>
            <person name="Schmutz J."/>
            <person name="Stiller J.W."/>
            <person name="Grossman A.R."/>
            <person name="Prochnik S.E."/>
        </authorList>
    </citation>
    <scope>NUCLEOTIDE SEQUENCE [LARGE SCALE GENOMIC DNA]</scope>
    <source>
        <strain evidence="3">4086291</strain>
    </source>
</reference>
<evidence type="ECO:0000313" key="3">
    <source>
        <dbReference type="EMBL" id="OSX68727.1"/>
    </source>
</evidence>
<evidence type="ECO:0000256" key="2">
    <source>
        <dbReference type="SAM" id="Phobius"/>
    </source>
</evidence>
<evidence type="ECO:0008006" key="5">
    <source>
        <dbReference type="Google" id="ProtNLM"/>
    </source>
</evidence>
<protein>
    <recommendedName>
        <fullName evidence="5">MARVEL domain-containing protein</fullName>
    </recommendedName>
</protein>
<name>A0A1X6NJD3_PORUM</name>
<feature type="transmembrane region" description="Helical" evidence="2">
    <location>
        <begin position="131"/>
        <end position="150"/>
    </location>
</feature>
<dbReference type="Proteomes" id="UP000218209">
    <property type="component" value="Unassembled WGS sequence"/>
</dbReference>